<dbReference type="InterPro" id="IPR007110">
    <property type="entry name" value="Ig-like_dom"/>
</dbReference>
<dbReference type="EMBL" id="JAOPHQ010000031">
    <property type="protein sequence ID" value="KAK0156114.1"/>
    <property type="molecule type" value="Genomic_DNA"/>
</dbReference>
<feature type="domain" description="Ig-like" evidence="1">
    <location>
        <begin position="73"/>
        <end position="162"/>
    </location>
</feature>
<gene>
    <name evidence="2" type="ORF">N1851_000879</name>
</gene>
<dbReference type="Proteomes" id="UP001174136">
    <property type="component" value="Unassembled WGS sequence"/>
</dbReference>
<dbReference type="SUPFAM" id="SSF48726">
    <property type="entry name" value="Immunoglobulin"/>
    <property type="match status" value="1"/>
</dbReference>
<dbReference type="Gene3D" id="2.60.40.10">
    <property type="entry name" value="Immunoglobulins"/>
    <property type="match status" value="1"/>
</dbReference>
<dbReference type="InterPro" id="IPR003597">
    <property type="entry name" value="Ig_C1-set"/>
</dbReference>
<protein>
    <recommendedName>
        <fullName evidence="1">Ig-like domain-containing protein</fullName>
    </recommendedName>
</protein>
<dbReference type="InterPro" id="IPR036179">
    <property type="entry name" value="Ig-like_dom_sf"/>
</dbReference>
<keyword evidence="3" id="KW-1185">Reference proteome</keyword>
<sequence>MTLQLSSHWLFNLQPGVHVNRHEQEGLDSVLSEFDPSLDLLSPTEVYVAGYFTVDVFGGGTTLVVTDTLVEKPKVSVYPATGADLKGRRSLLCVARDMVPEVVRVSWRRKGGGGTENEGEQLELRGLPYAASILVIDQQETLRDQYICRVEHESGLQEVEIPEGPGTTAVTVATEGPGTTEVTVATAGTTESWHPGRPRAGLPDEAHHKITCSHFELLWKSQVASGLAVWYFIKEKLIYVYSLLCKPV</sequence>
<reference evidence="2" key="1">
    <citation type="journal article" date="2023" name="Front. Mar. Sci.">
        <title>A new Merluccius polli reference genome to investigate the effects of global change in West African waters.</title>
        <authorList>
            <person name="Mateo J.L."/>
            <person name="Blanco-Fernandez C."/>
            <person name="Garcia-Vazquez E."/>
            <person name="Machado-Schiaffino G."/>
        </authorList>
    </citation>
    <scope>NUCLEOTIDE SEQUENCE</scope>
    <source>
        <strain evidence="2">C29</strain>
        <tissue evidence="2">Fin</tissue>
    </source>
</reference>
<organism evidence="2 3">
    <name type="scientific">Merluccius polli</name>
    <name type="common">Benguela hake</name>
    <name type="synonym">Merluccius cadenati</name>
    <dbReference type="NCBI Taxonomy" id="89951"/>
    <lineage>
        <taxon>Eukaryota</taxon>
        <taxon>Metazoa</taxon>
        <taxon>Chordata</taxon>
        <taxon>Craniata</taxon>
        <taxon>Vertebrata</taxon>
        <taxon>Euteleostomi</taxon>
        <taxon>Actinopterygii</taxon>
        <taxon>Neopterygii</taxon>
        <taxon>Teleostei</taxon>
        <taxon>Neoteleostei</taxon>
        <taxon>Acanthomorphata</taxon>
        <taxon>Zeiogadaria</taxon>
        <taxon>Gadariae</taxon>
        <taxon>Gadiformes</taxon>
        <taxon>Gadoidei</taxon>
        <taxon>Merlucciidae</taxon>
        <taxon>Merluccius</taxon>
    </lineage>
</organism>
<dbReference type="PROSITE" id="PS50835">
    <property type="entry name" value="IG_LIKE"/>
    <property type="match status" value="1"/>
</dbReference>
<evidence type="ECO:0000313" key="2">
    <source>
        <dbReference type="EMBL" id="KAK0156114.1"/>
    </source>
</evidence>
<accession>A0AA47NDA0</accession>
<name>A0AA47NDA0_MERPO</name>
<proteinExistence type="predicted"/>
<evidence type="ECO:0000259" key="1">
    <source>
        <dbReference type="PROSITE" id="PS50835"/>
    </source>
</evidence>
<dbReference type="InterPro" id="IPR013783">
    <property type="entry name" value="Ig-like_fold"/>
</dbReference>
<evidence type="ECO:0000313" key="3">
    <source>
        <dbReference type="Proteomes" id="UP001174136"/>
    </source>
</evidence>
<dbReference type="Pfam" id="PF07654">
    <property type="entry name" value="C1-set"/>
    <property type="match status" value="1"/>
</dbReference>
<comment type="caution">
    <text evidence="2">The sequence shown here is derived from an EMBL/GenBank/DDBJ whole genome shotgun (WGS) entry which is preliminary data.</text>
</comment>
<dbReference type="AlphaFoldDB" id="A0AA47NDA0"/>
<dbReference type="SMART" id="SM00407">
    <property type="entry name" value="IGc1"/>
    <property type="match status" value="1"/>
</dbReference>